<dbReference type="InterPro" id="IPR003646">
    <property type="entry name" value="SH3-like_bac-type"/>
</dbReference>
<proteinExistence type="predicted"/>
<dbReference type="KEGG" id="tog:HNI00_10655"/>
<feature type="signal peptide" evidence="2">
    <location>
        <begin position="1"/>
        <end position="29"/>
    </location>
</feature>
<protein>
    <submittedName>
        <fullName evidence="4">SH3 domain-containing protein</fullName>
    </submittedName>
</protein>
<name>A0AA96Y7U9_9CYAN</name>
<dbReference type="Pfam" id="PF08239">
    <property type="entry name" value="SH3_3"/>
    <property type="match status" value="1"/>
</dbReference>
<organism evidence="4">
    <name type="scientific">Thermoleptolyngbya oregonensis NK1-22</name>
    <dbReference type="NCBI Taxonomy" id="2547457"/>
    <lineage>
        <taxon>Bacteria</taxon>
        <taxon>Bacillati</taxon>
        <taxon>Cyanobacteriota</taxon>
        <taxon>Cyanophyceae</taxon>
        <taxon>Oculatellales</taxon>
        <taxon>Oculatellaceae</taxon>
        <taxon>Thermoleptolyngbya</taxon>
    </lineage>
</organism>
<reference evidence="4" key="1">
    <citation type="submission" date="2020-05" db="EMBL/GenBank/DDBJ databases">
        <authorList>
            <person name="Zhu T."/>
            <person name="Keshari N."/>
            <person name="Lu X."/>
        </authorList>
    </citation>
    <scope>NUCLEOTIDE SEQUENCE</scope>
    <source>
        <strain evidence="4">NK1-22</strain>
    </source>
</reference>
<dbReference type="Gene3D" id="2.30.30.40">
    <property type="entry name" value="SH3 Domains"/>
    <property type="match status" value="1"/>
</dbReference>
<feature type="chain" id="PRO_5041664852" evidence="2">
    <location>
        <begin position="30"/>
        <end position="217"/>
    </location>
</feature>
<keyword evidence="1" id="KW-0472">Membrane</keyword>
<evidence type="ECO:0000313" key="4">
    <source>
        <dbReference type="EMBL" id="WOB43563.1"/>
    </source>
</evidence>
<dbReference type="AlphaFoldDB" id="A0AA96Y7U9"/>
<dbReference type="RefSeq" id="WP_316793137.1">
    <property type="nucleotide sequence ID" value="NZ_CP053540.1"/>
</dbReference>
<feature type="transmembrane region" description="Helical" evidence="1">
    <location>
        <begin position="109"/>
        <end position="126"/>
    </location>
</feature>
<keyword evidence="2" id="KW-0732">Signal</keyword>
<feature type="domain" description="SH3b" evidence="3">
    <location>
        <begin position="160"/>
        <end position="208"/>
    </location>
</feature>
<accession>A0AA96Y7U9</accession>
<gene>
    <name evidence="4" type="ORF">HNI00_10655</name>
</gene>
<evidence type="ECO:0000256" key="2">
    <source>
        <dbReference type="SAM" id="SignalP"/>
    </source>
</evidence>
<dbReference type="EMBL" id="CP053540">
    <property type="protein sequence ID" value="WOB43563.1"/>
    <property type="molecule type" value="Genomic_DNA"/>
</dbReference>
<evidence type="ECO:0000256" key="1">
    <source>
        <dbReference type="SAM" id="Phobius"/>
    </source>
</evidence>
<keyword evidence="1" id="KW-1133">Transmembrane helix</keyword>
<keyword evidence="1" id="KW-0812">Transmembrane</keyword>
<evidence type="ECO:0000259" key="3">
    <source>
        <dbReference type="Pfam" id="PF08239"/>
    </source>
</evidence>
<sequence>MKNLTSLAIRSAGVAVLLTGATLAAPAFAQDPAVVQTATDSCIRNAQQNGFALKEVVEAGASDRPDKDAKVVLMVTKDGADARQTCYYSVADGGVTFDNAVGAARNFPWWWLLLPIVGFPLLLAAFRGRDTVTRTVAEDPRYVGAREVRPEGIVRAANQSVNVHSGPDGSYRVTSTLYDGQRVALTGRRENNWVELAEGGWVQSQYIDAAFTGYANR</sequence>